<dbReference type="EMBL" id="CM004397">
    <property type="protein sequence ID" value="OAY36436.1"/>
    <property type="molecule type" value="Genomic_DNA"/>
</dbReference>
<keyword evidence="1" id="KW-0472">Membrane</keyword>
<sequence>MQEKQAAIEWVNSGVVVMQEKQAALEWVNSGLLSEIHVILLGFRYGSQTILLIIIEIHSFNFLVVVFGLLVSKWRVPTF</sequence>
<organism evidence="2">
    <name type="scientific">Manihot esculenta</name>
    <name type="common">Cassava</name>
    <name type="synonym">Jatropha manihot</name>
    <dbReference type="NCBI Taxonomy" id="3983"/>
    <lineage>
        <taxon>Eukaryota</taxon>
        <taxon>Viridiplantae</taxon>
        <taxon>Streptophyta</taxon>
        <taxon>Embryophyta</taxon>
        <taxon>Tracheophyta</taxon>
        <taxon>Spermatophyta</taxon>
        <taxon>Magnoliopsida</taxon>
        <taxon>eudicotyledons</taxon>
        <taxon>Gunneridae</taxon>
        <taxon>Pentapetalae</taxon>
        <taxon>rosids</taxon>
        <taxon>fabids</taxon>
        <taxon>Malpighiales</taxon>
        <taxon>Euphorbiaceae</taxon>
        <taxon>Crotonoideae</taxon>
        <taxon>Manihoteae</taxon>
        <taxon>Manihot</taxon>
    </lineage>
</organism>
<evidence type="ECO:0000256" key="1">
    <source>
        <dbReference type="SAM" id="Phobius"/>
    </source>
</evidence>
<evidence type="ECO:0000313" key="2">
    <source>
        <dbReference type="EMBL" id="OAY36436.1"/>
    </source>
</evidence>
<keyword evidence="1" id="KW-0812">Transmembrane</keyword>
<accession>A0A2C9UX91</accession>
<name>A0A2C9UX91_MANES</name>
<feature type="transmembrane region" description="Helical" evidence="1">
    <location>
        <begin position="50"/>
        <end position="71"/>
    </location>
</feature>
<dbReference type="AlphaFoldDB" id="A0A2C9UX91"/>
<evidence type="ECO:0008006" key="3">
    <source>
        <dbReference type="Google" id="ProtNLM"/>
    </source>
</evidence>
<protein>
    <recommendedName>
        <fullName evidence="3">Transmembrane protein</fullName>
    </recommendedName>
</protein>
<reference evidence="2" key="1">
    <citation type="submission" date="2016-02" db="EMBL/GenBank/DDBJ databases">
        <title>WGS assembly of Manihot esculenta.</title>
        <authorList>
            <person name="Bredeson J.V."/>
            <person name="Prochnik S.E."/>
            <person name="Lyons J.B."/>
            <person name="Schmutz J."/>
            <person name="Grimwood J."/>
            <person name="Vrebalov J."/>
            <person name="Bart R.S."/>
            <person name="Amuge T."/>
            <person name="Ferguson M.E."/>
            <person name="Green R."/>
            <person name="Putnam N."/>
            <person name="Stites J."/>
            <person name="Rounsley S."/>
            <person name="Rokhsar D.S."/>
        </authorList>
    </citation>
    <scope>NUCLEOTIDE SEQUENCE [LARGE SCALE GENOMIC DNA]</scope>
    <source>
        <tissue evidence="2">Leaf</tissue>
    </source>
</reference>
<proteinExistence type="predicted"/>
<keyword evidence="1" id="KW-1133">Transmembrane helix</keyword>
<gene>
    <name evidence="2" type="ORF">MANES_11G021400</name>
</gene>